<dbReference type="Pfam" id="PF00155">
    <property type="entry name" value="Aminotran_1_2"/>
    <property type="match status" value="1"/>
</dbReference>
<dbReference type="GO" id="GO:0008483">
    <property type="term" value="F:transaminase activity"/>
    <property type="evidence" value="ECO:0007669"/>
    <property type="project" value="UniProtKB-KW"/>
</dbReference>
<evidence type="ECO:0000256" key="4">
    <source>
        <dbReference type="ARBA" id="ARBA00023239"/>
    </source>
</evidence>
<comment type="cofactor">
    <cofactor evidence="1">
        <name>pyridoxal 5'-phosphate</name>
        <dbReference type="ChEBI" id="CHEBI:597326"/>
    </cofactor>
</comment>
<dbReference type="Proteomes" id="UP000682403">
    <property type="component" value="Unassembled WGS sequence"/>
</dbReference>
<evidence type="ECO:0000313" key="8">
    <source>
        <dbReference type="Proteomes" id="UP000682403"/>
    </source>
</evidence>
<proteinExistence type="inferred from homology"/>
<comment type="similarity">
    <text evidence="5">Belongs to the class-II pyridoxal-phosphate-dependent aminotransferase family. MalY/PatB cystathionine beta-lyase subfamily.</text>
</comment>
<dbReference type="EC" id="4.4.1.13" evidence="2"/>
<evidence type="ECO:0000313" key="7">
    <source>
        <dbReference type="EMBL" id="MBS2970307.1"/>
    </source>
</evidence>
<dbReference type="RefSeq" id="WP_211560356.1">
    <property type="nucleotide sequence ID" value="NZ_JAGVRK010000001.1"/>
</dbReference>
<dbReference type="NCBIfam" id="TIGR04350">
    <property type="entry name" value="C_S_lyase_PatB"/>
    <property type="match status" value="1"/>
</dbReference>
<keyword evidence="7" id="KW-0808">Transferase</keyword>
<dbReference type="Gene3D" id="3.90.1150.10">
    <property type="entry name" value="Aspartate Aminotransferase, domain 1"/>
    <property type="match status" value="1"/>
</dbReference>
<feature type="domain" description="Aminotransferase class I/classII large" evidence="6">
    <location>
        <begin position="35"/>
        <end position="382"/>
    </location>
</feature>
<dbReference type="InterPro" id="IPR051798">
    <property type="entry name" value="Class-II_PLP-Dep_Aminotrans"/>
</dbReference>
<keyword evidence="8" id="KW-1185">Reference proteome</keyword>
<dbReference type="CDD" id="cd00609">
    <property type="entry name" value="AAT_like"/>
    <property type="match status" value="1"/>
</dbReference>
<evidence type="ECO:0000256" key="3">
    <source>
        <dbReference type="ARBA" id="ARBA00022898"/>
    </source>
</evidence>
<dbReference type="InterPro" id="IPR015421">
    <property type="entry name" value="PyrdxlP-dep_Trfase_major"/>
</dbReference>
<organism evidence="7 8">
    <name type="scientific">Metabacillus flavus</name>
    <dbReference type="NCBI Taxonomy" id="2823519"/>
    <lineage>
        <taxon>Bacteria</taxon>
        <taxon>Bacillati</taxon>
        <taxon>Bacillota</taxon>
        <taxon>Bacilli</taxon>
        <taxon>Bacillales</taxon>
        <taxon>Bacillaceae</taxon>
        <taxon>Metabacillus</taxon>
    </lineage>
</organism>
<name>A0ABS5LHW6_9BACI</name>
<reference evidence="7 8" key="1">
    <citation type="submission" date="2021-04" db="EMBL/GenBank/DDBJ databases">
        <title>Metabacillus sp. strain KIGAM252 whole genome sequence.</title>
        <authorList>
            <person name="Seo M.-J."/>
            <person name="Cho E.-S."/>
            <person name="Hwang C.Y."/>
            <person name="Yoon D.J."/>
        </authorList>
    </citation>
    <scope>NUCLEOTIDE SEQUENCE [LARGE SCALE GENOMIC DNA]</scope>
    <source>
        <strain evidence="7 8">KIGAM252</strain>
    </source>
</reference>
<dbReference type="EMBL" id="JAGVRK010000001">
    <property type="protein sequence ID" value="MBS2970307.1"/>
    <property type="molecule type" value="Genomic_DNA"/>
</dbReference>
<accession>A0ABS5LHW6</accession>
<dbReference type="PANTHER" id="PTHR43525">
    <property type="entry name" value="PROTEIN MALY"/>
    <property type="match status" value="1"/>
</dbReference>
<evidence type="ECO:0000256" key="2">
    <source>
        <dbReference type="ARBA" id="ARBA00012224"/>
    </source>
</evidence>
<evidence type="ECO:0000256" key="1">
    <source>
        <dbReference type="ARBA" id="ARBA00001933"/>
    </source>
</evidence>
<comment type="caution">
    <text evidence="7">The sequence shown here is derived from an EMBL/GenBank/DDBJ whole genome shotgun (WGS) entry which is preliminary data.</text>
</comment>
<evidence type="ECO:0000256" key="5">
    <source>
        <dbReference type="ARBA" id="ARBA00037974"/>
    </source>
</evidence>
<dbReference type="PANTHER" id="PTHR43525:SF1">
    <property type="entry name" value="PROTEIN MALY"/>
    <property type="match status" value="1"/>
</dbReference>
<protein>
    <recommendedName>
        <fullName evidence="2">cysteine-S-conjugate beta-lyase</fullName>
        <ecNumber evidence="2">4.4.1.13</ecNumber>
    </recommendedName>
</protein>
<dbReference type="InterPro" id="IPR015422">
    <property type="entry name" value="PyrdxlP-dep_Trfase_small"/>
</dbReference>
<dbReference type="Gene3D" id="3.40.640.10">
    <property type="entry name" value="Type I PLP-dependent aspartate aminotransferase-like (Major domain)"/>
    <property type="match status" value="1"/>
</dbReference>
<dbReference type="InterPro" id="IPR027619">
    <property type="entry name" value="C-S_lyase_PatB-like"/>
</dbReference>
<keyword evidence="4" id="KW-0456">Lyase</keyword>
<keyword evidence="3" id="KW-0663">Pyridoxal phosphate</keyword>
<keyword evidence="7" id="KW-0032">Aminotransferase</keyword>
<dbReference type="InterPro" id="IPR004839">
    <property type="entry name" value="Aminotransferase_I/II_large"/>
</dbReference>
<evidence type="ECO:0000259" key="6">
    <source>
        <dbReference type="Pfam" id="PF00155"/>
    </source>
</evidence>
<dbReference type="InterPro" id="IPR015424">
    <property type="entry name" value="PyrdxlP-dep_Trfase"/>
</dbReference>
<gene>
    <name evidence="7" type="ORF">J9317_16290</name>
</gene>
<dbReference type="SUPFAM" id="SSF53383">
    <property type="entry name" value="PLP-dependent transferases"/>
    <property type="match status" value="1"/>
</dbReference>
<sequence>MKQFDEIVERRKTNSVKWDLTKEIFGTSDVLPMWVADMDFKAPAEVLEALKKRIDHGIFGYSSIGESTKTAIVEWAEKRNGWRFKKEAILFSPGVVTALSFAIQAYSEPGEKVLIQSPVYTPFFDMVKRNGREIVNSQLILEDGRYEIDFNDLAKKMDDPQVKMMLLCNPHNPGGRSWNADELMKIGELCAEHDVLMVSDEIHSDLMLFGHKHVPFASISKEFSDHSITCFAPSKTFNLAGLQASVMVIENDSLRRRMDETLHRQGFFTLNALGSLGMEAAYSHGAAWLGELNAYIERNMEYAIDFLNSQVPGVTAIKPDASYLLWLDCRELGLDDKEIKRRLLHKGKVALEEGTKYGPGGEGFVRLNAGCSFETLKDGLSRVKAAFSS</sequence>